<accession>D1NSK4</accession>
<proteinExistence type="predicted"/>
<dbReference type="AlphaFoldDB" id="D1NSK4"/>
<evidence type="ECO:0000313" key="2">
    <source>
        <dbReference type="Proteomes" id="UP000003656"/>
    </source>
</evidence>
<protein>
    <submittedName>
        <fullName evidence="1">Uncharacterized protein</fullName>
    </submittedName>
</protein>
<gene>
    <name evidence="1" type="ORF">BIFGAL_02762</name>
</gene>
<dbReference type="EMBL" id="ABXB03000001">
    <property type="protein sequence ID" value="EFA23657.1"/>
    <property type="molecule type" value="Genomic_DNA"/>
</dbReference>
<sequence>MFFTFIELMMTIVTNSSILYQQVQFKTTMYQYMISSILGD</sequence>
<evidence type="ECO:0000313" key="1">
    <source>
        <dbReference type="EMBL" id="EFA23657.1"/>
    </source>
</evidence>
<name>D1NSK4_9BIFI</name>
<reference evidence="1 2" key="1">
    <citation type="submission" date="2009-11" db="EMBL/GenBank/DDBJ databases">
        <authorList>
            <person name="Weinstock G."/>
            <person name="Sodergren E."/>
            <person name="Clifton S."/>
            <person name="Fulton L."/>
            <person name="Fulton B."/>
            <person name="Courtney L."/>
            <person name="Fronick C."/>
            <person name="Harrison M."/>
            <person name="Strong C."/>
            <person name="Farmer C."/>
            <person name="Delahaunty K."/>
            <person name="Markovic C."/>
            <person name="Hall O."/>
            <person name="Minx P."/>
            <person name="Tomlinson C."/>
            <person name="Mitreva M."/>
            <person name="Nelson J."/>
            <person name="Hou S."/>
            <person name="Wollam A."/>
            <person name="Pepin K.H."/>
            <person name="Johnson M."/>
            <person name="Bhonagiri V."/>
            <person name="Nash W.E."/>
            <person name="Warren W."/>
            <person name="Chinwalla A."/>
            <person name="Mardis E.R."/>
            <person name="Wilson R.K."/>
        </authorList>
    </citation>
    <scope>NUCLEOTIDE SEQUENCE [LARGE SCALE GENOMIC DNA]</scope>
    <source>
        <strain evidence="1 2">DSM 20093</strain>
    </source>
</reference>
<comment type="caution">
    <text evidence="1">The sequence shown here is derived from an EMBL/GenBank/DDBJ whole genome shotgun (WGS) entry which is preliminary data.</text>
</comment>
<organism evidence="1 2">
    <name type="scientific">Bifidobacterium gallicum DSM 20093 = LMG 11596</name>
    <dbReference type="NCBI Taxonomy" id="561180"/>
    <lineage>
        <taxon>Bacteria</taxon>
        <taxon>Bacillati</taxon>
        <taxon>Actinomycetota</taxon>
        <taxon>Actinomycetes</taxon>
        <taxon>Bifidobacteriales</taxon>
        <taxon>Bifidobacteriaceae</taxon>
        <taxon>Bifidobacterium</taxon>
    </lineage>
</organism>
<dbReference type="Proteomes" id="UP000003656">
    <property type="component" value="Unassembled WGS sequence"/>
</dbReference>